<evidence type="ECO:0000313" key="6">
    <source>
        <dbReference type="EMBL" id="MBE8611044.1"/>
    </source>
</evidence>
<dbReference type="Gene3D" id="1.10.10.970">
    <property type="entry name" value="RNA 2'-phosphotransferase, Tpt1/KptA family, N-terminal domain"/>
    <property type="match status" value="1"/>
</dbReference>
<comment type="similarity">
    <text evidence="1 5">Belongs to the KptA/TPT1 family.</text>
</comment>
<dbReference type="GO" id="GO:0000215">
    <property type="term" value="F:tRNA 2'-phosphotransferase activity"/>
    <property type="evidence" value="ECO:0007669"/>
    <property type="project" value="TreeGrafter"/>
</dbReference>
<dbReference type="PANTHER" id="PTHR12684">
    <property type="entry name" value="PUTATIVE PHOSPHOTRANSFERASE"/>
    <property type="match status" value="1"/>
</dbReference>
<dbReference type="EC" id="2.7.1.-" evidence="5"/>
<comment type="function">
    <text evidence="4 5">Removes the 2'-phosphate from RNA via an intermediate in which the phosphate is ADP-ribosylated by NAD followed by a presumed transesterification to release the RNA and generate ADP-ribose 1''-2''-cyclic phosphate (APPR&gt;P). May function as an ADP-ribosylase.</text>
</comment>
<dbReference type="GeneID" id="93361623"/>
<evidence type="ECO:0000256" key="5">
    <source>
        <dbReference type="HAMAP-Rule" id="MF_00299"/>
    </source>
</evidence>
<dbReference type="InterPro" id="IPR022928">
    <property type="entry name" value="RNA_2'-PTrans_KptA"/>
</dbReference>
<gene>
    <name evidence="5" type="primary">kptA</name>
    <name evidence="6" type="ORF">CYG68_01185</name>
</gene>
<sequence length="183" mass="20314">MNQYDKISKFLSYVLRHQPDSIGIRLDNEGWTDITVLLRQAAAHGTPFDRETLEKVVETNDKKRFTISSDGMYIRAAQGHSAGQVAIDYPPQTPPDILYHGTAIRFISDICELGLIAGSRHYVHLSADEDTALTVGARHGKPVVLTIAAGEMHKTGYPFYLADNGVWLTPHVPIKYLSQKKPG</sequence>
<keyword evidence="2 5" id="KW-0808">Transferase</keyword>
<dbReference type="Gene3D" id="3.20.170.30">
    <property type="match status" value="1"/>
</dbReference>
<name>A0A2C5TRK5_MORMO</name>
<dbReference type="PANTHER" id="PTHR12684:SF2">
    <property type="entry name" value="TRNA 2'-PHOSPHOTRANSFERASE 1"/>
    <property type="match status" value="1"/>
</dbReference>
<evidence type="ECO:0000256" key="3">
    <source>
        <dbReference type="ARBA" id="ARBA00023027"/>
    </source>
</evidence>
<dbReference type="GO" id="GO:0003950">
    <property type="term" value="F:NAD+ poly-ADP-ribosyltransferase activity"/>
    <property type="evidence" value="ECO:0007669"/>
    <property type="project" value="InterPro"/>
</dbReference>
<proteinExistence type="inferred from homology"/>
<dbReference type="InterPro" id="IPR002745">
    <property type="entry name" value="Ptrans_KptA/Tpt1"/>
</dbReference>
<dbReference type="InterPro" id="IPR042081">
    <property type="entry name" value="RNA_2'-PTrans_C"/>
</dbReference>
<dbReference type="GO" id="GO:0006388">
    <property type="term" value="P:tRNA splicing, via endonucleolytic cleavage and ligation"/>
    <property type="evidence" value="ECO:0007669"/>
    <property type="project" value="UniProtKB-UniRule"/>
</dbReference>
<dbReference type="NCBIfam" id="NF002014">
    <property type="entry name" value="PRK00819.1-4"/>
    <property type="match status" value="1"/>
</dbReference>
<comment type="caution">
    <text evidence="6">The sequence shown here is derived from an EMBL/GenBank/DDBJ whole genome shotgun (WGS) entry which is preliminary data.</text>
</comment>
<dbReference type="AlphaFoldDB" id="A0A2C5TRK5"/>
<keyword evidence="3 5" id="KW-0520">NAD</keyword>
<protein>
    <recommendedName>
        <fullName evidence="5">Probable RNA 2'-phosphotransferase</fullName>
        <ecNumber evidence="5">2.7.1.-</ecNumber>
    </recommendedName>
</protein>
<evidence type="ECO:0000256" key="4">
    <source>
        <dbReference type="ARBA" id="ARBA00025212"/>
    </source>
</evidence>
<dbReference type="Pfam" id="PF01885">
    <property type="entry name" value="PTS_2-RNA"/>
    <property type="match status" value="1"/>
</dbReference>
<dbReference type="RefSeq" id="WP_004236055.1">
    <property type="nucleotide sequence ID" value="NZ_ABGYJJ040000001.1"/>
</dbReference>
<dbReference type="Proteomes" id="UP000650477">
    <property type="component" value="Unassembled WGS sequence"/>
</dbReference>
<dbReference type="InterPro" id="IPR042080">
    <property type="entry name" value="RNA_2'-PTrans_N"/>
</dbReference>
<dbReference type="HAMAP" id="MF_00299">
    <property type="entry name" value="KptA"/>
    <property type="match status" value="1"/>
</dbReference>
<organism evidence="6 7">
    <name type="scientific">Morganella morganii</name>
    <name type="common">Proteus morganii</name>
    <dbReference type="NCBI Taxonomy" id="582"/>
    <lineage>
        <taxon>Bacteria</taxon>
        <taxon>Pseudomonadati</taxon>
        <taxon>Pseudomonadota</taxon>
        <taxon>Gammaproteobacteria</taxon>
        <taxon>Enterobacterales</taxon>
        <taxon>Morganellaceae</taxon>
        <taxon>Morganella</taxon>
    </lineage>
</organism>
<dbReference type="SUPFAM" id="SSF56399">
    <property type="entry name" value="ADP-ribosylation"/>
    <property type="match status" value="1"/>
</dbReference>
<reference evidence="6" key="1">
    <citation type="submission" date="2017-12" db="EMBL/GenBank/DDBJ databases">
        <title>Genome sequencing and analysis.</title>
        <authorList>
            <person name="Huang Y.-T."/>
        </authorList>
    </citation>
    <scope>NUCLEOTIDE SEQUENCE</scope>
    <source>
        <strain evidence="6">VGH116</strain>
    </source>
</reference>
<accession>A0A2C5TRK5</accession>
<dbReference type="EMBL" id="PKLF01000001">
    <property type="protein sequence ID" value="MBE8611044.1"/>
    <property type="molecule type" value="Genomic_DNA"/>
</dbReference>
<evidence type="ECO:0000256" key="1">
    <source>
        <dbReference type="ARBA" id="ARBA00009836"/>
    </source>
</evidence>
<evidence type="ECO:0000313" key="7">
    <source>
        <dbReference type="Proteomes" id="UP000650477"/>
    </source>
</evidence>
<evidence type="ECO:0000256" key="2">
    <source>
        <dbReference type="ARBA" id="ARBA00022679"/>
    </source>
</evidence>